<feature type="domain" description="MotA/TolQ/ExbB proton channel" evidence="11">
    <location>
        <begin position="81"/>
        <end position="207"/>
    </location>
</feature>
<evidence type="ECO:0000256" key="9">
    <source>
        <dbReference type="ARBA" id="ARBA00023306"/>
    </source>
</evidence>
<dbReference type="GO" id="GO:0043213">
    <property type="term" value="P:bacteriocin transport"/>
    <property type="evidence" value="ECO:0007669"/>
    <property type="project" value="InterPro"/>
</dbReference>
<feature type="transmembrane region" description="Helical" evidence="10">
    <location>
        <begin position="172"/>
        <end position="193"/>
    </location>
</feature>
<comment type="subunit">
    <text evidence="10">The Tol-Pal system is composed of five core proteins: the inner membrane proteins TolA, TolQ and TolR, the periplasmic protein TolB and the outer membrane protein Pal. They form a network linking the inner and outer membranes and the peptidoglycan layer.</text>
</comment>
<evidence type="ECO:0000256" key="1">
    <source>
        <dbReference type="ARBA" id="ARBA00004651"/>
    </source>
</evidence>
<evidence type="ECO:0000256" key="5">
    <source>
        <dbReference type="ARBA" id="ARBA00022618"/>
    </source>
</evidence>
<comment type="function">
    <text evidence="10">Part of the Tol-Pal system, which plays a role in outer membrane invagination during cell division and is important for maintaining outer membrane integrity.</text>
</comment>
<evidence type="ECO:0000256" key="8">
    <source>
        <dbReference type="ARBA" id="ARBA00023136"/>
    </source>
</evidence>
<dbReference type="RefSeq" id="WP_126842281.1">
    <property type="nucleotide sequence ID" value="NZ_PIQH01000008.1"/>
</dbReference>
<evidence type="ECO:0000256" key="6">
    <source>
        <dbReference type="ARBA" id="ARBA00022692"/>
    </source>
</evidence>
<keyword evidence="3 10" id="KW-1003">Cell membrane</keyword>
<name>A0A432ZPK1_9GAMM</name>
<evidence type="ECO:0000256" key="3">
    <source>
        <dbReference type="ARBA" id="ARBA00022475"/>
    </source>
</evidence>
<organism evidence="12 13">
    <name type="scientific">Idiomarina tyrosinivorans</name>
    <dbReference type="NCBI Taxonomy" id="1445662"/>
    <lineage>
        <taxon>Bacteria</taxon>
        <taxon>Pseudomonadati</taxon>
        <taxon>Pseudomonadota</taxon>
        <taxon>Gammaproteobacteria</taxon>
        <taxon>Alteromonadales</taxon>
        <taxon>Idiomarinaceae</taxon>
        <taxon>Idiomarina</taxon>
    </lineage>
</organism>
<keyword evidence="6 10" id="KW-0812">Transmembrane</keyword>
<sequence length="238" mass="26391">MQAELSFLDLFLQASLLVKLVMLLLLAMSVVGWMLIFQRGKILKQAQSDALKFEDRFWSGVDLARLYQEISARAKNSRGMELLFHAGFKEFARLRNNPVAQPEAITEASFRAMRVAHSRETDKLEANLSTLATIGSISPYIGLFGTVWGIMNAFIALGAVQQATLSMVAPGIAEALIATAMGLFAAIPAVIAYNRFTHRVEKIDNQYINFIEEFVAILQRQSLSKASKKSTESEDIQA</sequence>
<reference evidence="12 13" key="1">
    <citation type="journal article" date="2011" name="Front. Microbiol.">
        <title>Genomic signatures of strain selection and enhancement in Bacillus atrophaeus var. globigii, a historical biowarfare simulant.</title>
        <authorList>
            <person name="Gibbons H.S."/>
            <person name="Broomall S.M."/>
            <person name="McNew L.A."/>
            <person name="Daligault H."/>
            <person name="Chapman C."/>
            <person name="Bruce D."/>
            <person name="Karavis M."/>
            <person name="Krepps M."/>
            <person name="McGregor P.A."/>
            <person name="Hong C."/>
            <person name="Park K.H."/>
            <person name="Akmal A."/>
            <person name="Feldman A."/>
            <person name="Lin J.S."/>
            <person name="Chang W.E."/>
            <person name="Higgs B.W."/>
            <person name="Demirev P."/>
            <person name="Lindquist J."/>
            <person name="Liem A."/>
            <person name="Fochler E."/>
            <person name="Read T.D."/>
            <person name="Tapia R."/>
            <person name="Johnson S."/>
            <person name="Bishop-Lilly K.A."/>
            <person name="Detter C."/>
            <person name="Han C."/>
            <person name="Sozhamannan S."/>
            <person name="Rosenzweig C.N."/>
            <person name="Skowronski E.W."/>
        </authorList>
    </citation>
    <scope>NUCLEOTIDE SEQUENCE [LARGE SCALE GENOMIC DNA]</scope>
    <source>
        <strain evidence="12 13">CC-PW-9</strain>
    </source>
</reference>
<protein>
    <recommendedName>
        <fullName evidence="10">Tol-Pal system protein TolQ</fullName>
    </recommendedName>
</protein>
<dbReference type="AlphaFoldDB" id="A0A432ZPK1"/>
<dbReference type="HAMAP" id="MF_02202">
    <property type="entry name" value="TolQ"/>
    <property type="match status" value="1"/>
</dbReference>
<dbReference type="GO" id="GO:0017038">
    <property type="term" value="P:protein import"/>
    <property type="evidence" value="ECO:0007669"/>
    <property type="project" value="TreeGrafter"/>
</dbReference>
<comment type="subcellular location">
    <subcellularLocation>
        <location evidence="10">Cell inner membrane</location>
        <topology evidence="10">Multi-pass membrane protein</topology>
    </subcellularLocation>
    <subcellularLocation>
        <location evidence="1">Cell membrane</location>
        <topology evidence="1">Multi-pass membrane protein</topology>
    </subcellularLocation>
</comment>
<evidence type="ECO:0000256" key="4">
    <source>
        <dbReference type="ARBA" id="ARBA00022519"/>
    </source>
</evidence>
<feature type="transmembrane region" description="Helical" evidence="10">
    <location>
        <begin position="16"/>
        <end position="37"/>
    </location>
</feature>
<proteinExistence type="inferred from homology"/>
<dbReference type="PANTHER" id="PTHR30625:SF3">
    <property type="entry name" value="TOL-PAL SYSTEM PROTEIN TOLQ"/>
    <property type="match status" value="1"/>
</dbReference>
<gene>
    <name evidence="10 12" type="primary">tolQ</name>
    <name evidence="12" type="ORF">CWI84_09085</name>
</gene>
<comment type="similarity">
    <text evidence="2 10">Belongs to the ExbB/TolQ family.</text>
</comment>
<dbReference type="GO" id="GO:0005886">
    <property type="term" value="C:plasma membrane"/>
    <property type="evidence" value="ECO:0007669"/>
    <property type="project" value="UniProtKB-SubCell"/>
</dbReference>
<dbReference type="NCBIfam" id="TIGR02796">
    <property type="entry name" value="tolQ"/>
    <property type="match status" value="1"/>
</dbReference>
<dbReference type="EMBL" id="PIQH01000008">
    <property type="protein sequence ID" value="RUO79772.1"/>
    <property type="molecule type" value="Genomic_DNA"/>
</dbReference>
<evidence type="ECO:0000313" key="13">
    <source>
        <dbReference type="Proteomes" id="UP000287996"/>
    </source>
</evidence>
<keyword evidence="5 10" id="KW-0132">Cell division</keyword>
<dbReference type="Proteomes" id="UP000287996">
    <property type="component" value="Unassembled WGS sequence"/>
</dbReference>
<evidence type="ECO:0000259" key="11">
    <source>
        <dbReference type="Pfam" id="PF01618"/>
    </source>
</evidence>
<feature type="transmembrane region" description="Helical" evidence="10">
    <location>
        <begin position="140"/>
        <end position="160"/>
    </location>
</feature>
<evidence type="ECO:0000256" key="2">
    <source>
        <dbReference type="ARBA" id="ARBA00010442"/>
    </source>
</evidence>
<evidence type="ECO:0000256" key="7">
    <source>
        <dbReference type="ARBA" id="ARBA00022989"/>
    </source>
</evidence>
<evidence type="ECO:0000313" key="12">
    <source>
        <dbReference type="EMBL" id="RUO79772.1"/>
    </source>
</evidence>
<keyword evidence="7 10" id="KW-1133">Transmembrane helix</keyword>
<keyword evidence="13" id="KW-1185">Reference proteome</keyword>
<keyword evidence="4 10" id="KW-0997">Cell inner membrane</keyword>
<dbReference type="PANTHER" id="PTHR30625">
    <property type="entry name" value="PROTEIN TOLQ"/>
    <property type="match status" value="1"/>
</dbReference>
<dbReference type="InterPro" id="IPR002898">
    <property type="entry name" value="MotA_ExbB_proton_chnl"/>
</dbReference>
<comment type="caution">
    <text evidence="12">The sequence shown here is derived from an EMBL/GenBank/DDBJ whole genome shotgun (WGS) entry which is preliminary data.</text>
</comment>
<dbReference type="InterPro" id="IPR014163">
    <property type="entry name" value="Tol-Pal_TolQ"/>
</dbReference>
<evidence type="ECO:0000256" key="10">
    <source>
        <dbReference type="HAMAP-Rule" id="MF_02202"/>
    </source>
</evidence>
<dbReference type="Pfam" id="PF01618">
    <property type="entry name" value="MotA_ExbB"/>
    <property type="match status" value="1"/>
</dbReference>
<dbReference type="OrthoDB" id="9805133at2"/>
<keyword evidence="8 10" id="KW-0472">Membrane</keyword>
<dbReference type="GO" id="GO:0051301">
    <property type="term" value="P:cell division"/>
    <property type="evidence" value="ECO:0007669"/>
    <property type="project" value="UniProtKB-UniRule"/>
</dbReference>
<accession>A0A432ZPK1</accession>
<dbReference type="InterPro" id="IPR050790">
    <property type="entry name" value="ExbB/TolQ_transport"/>
</dbReference>
<keyword evidence="9 10" id="KW-0131">Cell cycle</keyword>